<evidence type="ECO:0008006" key="4">
    <source>
        <dbReference type="Google" id="ProtNLM"/>
    </source>
</evidence>
<evidence type="ECO:0000256" key="1">
    <source>
        <dbReference type="SAM" id="SignalP"/>
    </source>
</evidence>
<dbReference type="Proteomes" id="UP001596425">
    <property type="component" value="Unassembled WGS sequence"/>
</dbReference>
<organism evidence="2 3">
    <name type="scientific">Microbulbifer taiwanensis</name>
    <dbReference type="NCBI Taxonomy" id="986746"/>
    <lineage>
        <taxon>Bacteria</taxon>
        <taxon>Pseudomonadati</taxon>
        <taxon>Pseudomonadota</taxon>
        <taxon>Gammaproteobacteria</taxon>
        <taxon>Cellvibrionales</taxon>
        <taxon>Microbulbiferaceae</taxon>
        <taxon>Microbulbifer</taxon>
    </lineage>
</organism>
<comment type="caution">
    <text evidence="2">The sequence shown here is derived from an EMBL/GenBank/DDBJ whole genome shotgun (WGS) entry which is preliminary data.</text>
</comment>
<accession>A0ABW1YL34</accession>
<name>A0ABW1YL34_9GAMM</name>
<proteinExistence type="predicted"/>
<protein>
    <recommendedName>
        <fullName evidence="4">Lipoprotein</fullName>
    </recommendedName>
</protein>
<feature type="chain" id="PRO_5046007325" description="Lipoprotein" evidence="1">
    <location>
        <begin position="22"/>
        <end position="138"/>
    </location>
</feature>
<evidence type="ECO:0000313" key="2">
    <source>
        <dbReference type="EMBL" id="MFC6633462.1"/>
    </source>
</evidence>
<sequence>MLKNALATCMFAAAFTLGGCATIFDGSNQDIMVSTLNDSSPESTQCQIRNEEGEWRVVANTTSVIHKDGNQLEVECENASQKGVGSASPSFQAQWLLLDLVWDACILTASCIIDGATNAFYKYPSTVVVNMADKEGVE</sequence>
<gene>
    <name evidence="2" type="ORF">ACFQBM_09230</name>
</gene>
<dbReference type="RefSeq" id="WP_193192967.1">
    <property type="nucleotide sequence ID" value="NZ_JACZFR010000036.1"/>
</dbReference>
<dbReference type="EMBL" id="JBHSVR010000001">
    <property type="protein sequence ID" value="MFC6633462.1"/>
    <property type="molecule type" value="Genomic_DNA"/>
</dbReference>
<reference evidence="3" key="1">
    <citation type="journal article" date="2019" name="Int. J. Syst. Evol. Microbiol.">
        <title>The Global Catalogue of Microorganisms (GCM) 10K type strain sequencing project: providing services to taxonomists for standard genome sequencing and annotation.</title>
        <authorList>
            <consortium name="The Broad Institute Genomics Platform"/>
            <consortium name="The Broad Institute Genome Sequencing Center for Infectious Disease"/>
            <person name="Wu L."/>
            <person name="Ma J."/>
        </authorList>
    </citation>
    <scope>NUCLEOTIDE SEQUENCE [LARGE SCALE GENOMIC DNA]</scope>
    <source>
        <strain evidence="3">CGMCC 1.13718</strain>
    </source>
</reference>
<keyword evidence="3" id="KW-1185">Reference proteome</keyword>
<evidence type="ECO:0000313" key="3">
    <source>
        <dbReference type="Proteomes" id="UP001596425"/>
    </source>
</evidence>
<feature type="signal peptide" evidence="1">
    <location>
        <begin position="1"/>
        <end position="21"/>
    </location>
</feature>
<dbReference type="PROSITE" id="PS51257">
    <property type="entry name" value="PROKAR_LIPOPROTEIN"/>
    <property type="match status" value="1"/>
</dbReference>
<keyword evidence="1" id="KW-0732">Signal</keyword>